<keyword evidence="6" id="KW-0808">Transferase</keyword>
<feature type="non-terminal residue" evidence="10">
    <location>
        <position position="60"/>
    </location>
</feature>
<comment type="caution">
    <text evidence="10">The sequence shown here is derived from an EMBL/GenBank/DDBJ whole genome shotgun (WGS) entry which is preliminary data.</text>
</comment>
<dbReference type="Pfam" id="PF02445">
    <property type="entry name" value="NadA"/>
    <property type="match status" value="1"/>
</dbReference>
<proteinExistence type="predicted"/>
<keyword evidence="7" id="KW-0479">Metal-binding</keyword>
<gene>
    <name evidence="10" type="ORF">S01H1_74724</name>
</gene>
<evidence type="ECO:0000256" key="2">
    <source>
        <dbReference type="ARBA" id="ARBA00005065"/>
    </source>
</evidence>
<keyword evidence="5" id="KW-0662">Pyridine nucleotide biosynthesis</keyword>
<evidence type="ECO:0000256" key="7">
    <source>
        <dbReference type="ARBA" id="ARBA00022723"/>
    </source>
</evidence>
<dbReference type="UniPathway" id="UPA00253">
    <property type="reaction ID" value="UER00327"/>
</dbReference>
<evidence type="ECO:0000256" key="4">
    <source>
        <dbReference type="ARBA" id="ARBA00022485"/>
    </source>
</evidence>
<evidence type="ECO:0000256" key="9">
    <source>
        <dbReference type="ARBA" id="ARBA00023014"/>
    </source>
</evidence>
<dbReference type="InterPro" id="IPR003473">
    <property type="entry name" value="NadA"/>
</dbReference>
<organism evidence="10">
    <name type="scientific">marine sediment metagenome</name>
    <dbReference type="NCBI Taxonomy" id="412755"/>
    <lineage>
        <taxon>unclassified sequences</taxon>
        <taxon>metagenomes</taxon>
        <taxon>ecological metagenomes</taxon>
    </lineage>
</organism>
<dbReference type="GO" id="GO:0034628">
    <property type="term" value="P:'de novo' NAD+ biosynthetic process from L-aspartate"/>
    <property type="evidence" value="ECO:0007669"/>
    <property type="project" value="TreeGrafter"/>
</dbReference>
<dbReference type="GO" id="GO:0051539">
    <property type="term" value="F:4 iron, 4 sulfur cluster binding"/>
    <property type="evidence" value="ECO:0007669"/>
    <property type="project" value="UniProtKB-KW"/>
</dbReference>
<sequence>MHVSEVKDEKIISDILKLKVERKAIILAHNYQIGEVQDIADFVGDSLDLSQQAASTEAEV</sequence>
<dbReference type="InterPro" id="IPR036094">
    <property type="entry name" value="NadA_sf"/>
</dbReference>
<dbReference type="AlphaFoldDB" id="X0Z6T3"/>
<evidence type="ECO:0000256" key="6">
    <source>
        <dbReference type="ARBA" id="ARBA00022679"/>
    </source>
</evidence>
<dbReference type="SUPFAM" id="SSF142754">
    <property type="entry name" value="NadA-like"/>
    <property type="match status" value="1"/>
</dbReference>
<comment type="cofactor">
    <cofactor evidence="1">
        <name>[4Fe-4S] cluster</name>
        <dbReference type="ChEBI" id="CHEBI:49883"/>
    </cofactor>
</comment>
<dbReference type="PANTHER" id="PTHR30573">
    <property type="entry name" value="QUINOLINATE SYNTHETASE A"/>
    <property type="match status" value="1"/>
</dbReference>
<dbReference type="GO" id="GO:0008987">
    <property type="term" value="F:quinolinate synthetase A activity"/>
    <property type="evidence" value="ECO:0007669"/>
    <property type="project" value="InterPro"/>
</dbReference>
<keyword evidence="9" id="KW-0411">Iron-sulfur</keyword>
<keyword evidence="4" id="KW-0004">4Fe-4S</keyword>
<dbReference type="PANTHER" id="PTHR30573:SF0">
    <property type="entry name" value="QUINOLINATE SYNTHASE, CHLOROPLASTIC"/>
    <property type="match status" value="1"/>
</dbReference>
<evidence type="ECO:0000256" key="3">
    <source>
        <dbReference type="ARBA" id="ARBA00012669"/>
    </source>
</evidence>
<reference evidence="10" key="1">
    <citation type="journal article" date="2014" name="Front. Microbiol.">
        <title>High frequency of phylogenetically diverse reductive dehalogenase-homologous genes in deep subseafloor sedimentary metagenomes.</title>
        <authorList>
            <person name="Kawai M."/>
            <person name="Futagami T."/>
            <person name="Toyoda A."/>
            <person name="Takaki Y."/>
            <person name="Nishi S."/>
            <person name="Hori S."/>
            <person name="Arai W."/>
            <person name="Tsubouchi T."/>
            <person name="Morono Y."/>
            <person name="Uchiyama I."/>
            <person name="Ito T."/>
            <person name="Fujiyama A."/>
            <person name="Inagaki F."/>
            <person name="Takami H."/>
        </authorList>
    </citation>
    <scope>NUCLEOTIDE SEQUENCE</scope>
    <source>
        <strain evidence="10">Expedition CK06-06</strain>
    </source>
</reference>
<name>X0Z6T3_9ZZZZ</name>
<evidence type="ECO:0000256" key="1">
    <source>
        <dbReference type="ARBA" id="ARBA00001966"/>
    </source>
</evidence>
<comment type="pathway">
    <text evidence="2">Cofactor biosynthesis; NAD(+) biosynthesis; quinolinate from iminoaspartate: step 1/1.</text>
</comment>
<accession>X0Z6T3</accession>
<protein>
    <recommendedName>
        <fullName evidence="3">quinolinate synthase</fullName>
        <ecNumber evidence="3">2.5.1.72</ecNumber>
    </recommendedName>
</protein>
<dbReference type="Gene3D" id="3.40.50.10800">
    <property type="entry name" value="NadA-like"/>
    <property type="match status" value="1"/>
</dbReference>
<evidence type="ECO:0000256" key="5">
    <source>
        <dbReference type="ARBA" id="ARBA00022642"/>
    </source>
</evidence>
<dbReference type="EMBL" id="BARS01050006">
    <property type="protein sequence ID" value="GAG44291.1"/>
    <property type="molecule type" value="Genomic_DNA"/>
</dbReference>
<dbReference type="GO" id="GO:0046872">
    <property type="term" value="F:metal ion binding"/>
    <property type="evidence" value="ECO:0007669"/>
    <property type="project" value="UniProtKB-KW"/>
</dbReference>
<keyword evidence="8" id="KW-0408">Iron</keyword>
<evidence type="ECO:0000256" key="8">
    <source>
        <dbReference type="ARBA" id="ARBA00023004"/>
    </source>
</evidence>
<evidence type="ECO:0000313" key="10">
    <source>
        <dbReference type="EMBL" id="GAG44291.1"/>
    </source>
</evidence>
<dbReference type="EC" id="2.5.1.72" evidence="3"/>